<organism evidence="10 11">
    <name type="scientific">Caenorhabditis japonica</name>
    <dbReference type="NCBI Taxonomy" id="281687"/>
    <lineage>
        <taxon>Eukaryota</taxon>
        <taxon>Metazoa</taxon>
        <taxon>Ecdysozoa</taxon>
        <taxon>Nematoda</taxon>
        <taxon>Chromadorea</taxon>
        <taxon>Rhabditida</taxon>
        <taxon>Rhabditina</taxon>
        <taxon>Rhabditomorpha</taxon>
        <taxon>Rhabditoidea</taxon>
        <taxon>Rhabditidae</taxon>
        <taxon>Peloderinae</taxon>
        <taxon>Caenorhabditis</taxon>
    </lineage>
</organism>
<dbReference type="Pfam" id="PF17921">
    <property type="entry name" value="Integrase_H2C2"/>
    <property type="match status" value="1"/>
</dbReference>
<keyword evidence="2" id="KW-0808">Transferase</keyword>
<keyword evidence="5" id="KW-0255">Endonuclease</keyword>
<reference evidence="10" key="2">
    <citation type="submission" date="2022-06" db="UniProtKB">
        <authorList>
            <consortium name="EnsemblMetazoa"/>
        </authorList>
    </citation>
    <scope>IDENTIFICATION</scope>
    <source>
        <strain evidence="10">DF5081</strain>
    </source>
</reference>
<sequence>MGEEFVMEDIKLDAEDCDDIYAVGRGIAQVEPSGTTMIQIFNPSATYVRLKHDQPIAVASKIGAVKTMEHIDEADWESRLPRLPESVPENFKISSKADLKSACLTEEEKEELRNIIDYHSSAFVGPDGNLGEYNGNIRHRIDLEEGSKIPQTKIYRIPLEKREEIEKQIKLMLEQRIIQPPDSPFLAPIVLVRKADGKSWRFTVDFRGLNAITNPVQSIIPNIQEILDLCGGQELYTSLDFQSGFHQILMEPEHSPRTAFACFLGAFEYLRMPMGLKGSPGTFQRCMNLLIKEVKARIFIYIDDVIITSKDAKEHLKDIDEVLGKIEGIGMKLKVDKCSFAVNQITFLGFIVSKDGLKPDPKKTRAVSEFPIPRTVKDVRAFLGTASFYRRFVNNFSKIAAPIIELTKKEEPFVWTEERQKSFQALKDALTSEPVLVAPRLGKPFIIEVDASGKGVGAVLYQAQDEEGKDLRVVSYASRVYNAYEKNYPAIELEACGLVFAVKTFRPYIDGARTTIVTDHSPLKSLMYRKELVGRLSKYQIVLQEFDIEIIYRPGKQNIVCDTLSRYHPEDTNEDKVLPTSKNAEKKRTNKNVTFTKSPPQINALATNLNIDFERIRKEQLQDENIMELKTKLKKFKVRDDVVFIQTEGKQWIILLPQKSPYGKELAKMVHESVFESAHLGIEKTLQRVQTIATWRGMTKAVQKVVEKCVVCQQNKDSVKLRIKAPLGKFEETTSPFERVHSDYIGPLPETSKKNKYIAMFVDAYSKFIIAEPVTNQTAEVLCSVFRDRVVARFGTPKLLVTDQGTNFTSQAFRDMLKTMRIEHKMSTPYHHQANGQVERANQTVEGMLRQCEDENEWDVDLQTLVHAYNNSNNATTEVTPYVVMHGKEARSPLKNALPVEDGSTSVEEHVKNVKSNQEMLQKV</sequence>
<evidence type="ECO:0000313" key="11">
    <source>
        <dbReference type="Proteomes" id="UP000005237"/>
    </source>
</evidence>
<dbReference type="PROSITE" id="PS50994">
    <property type="entry name" value="INTEGRASE"/>
    <property type="match status" value="1"/>
</dbReference>
<dbReference type="PANTHER" id="PTHR37984:SF5">
    <property type="entry name" value="PROTEIN NYNRIN-LIKE"/>
    <property type="match status" value="1"/>
</dbReference>
<dbReference type="CDD" id="cd01647">
    <property type="entry name" value="RT_LTR"/>
    <property type="match status" value="1"/>
</dbReference>
<dbReference type="Gene3D" id="3.30.70.270">
    <property type="match status" value="2"/>
</dbReference>
<dbReference type="Pfam" id="PF00665">
    <property type="entry name" value="rve"/>
    <property type="match status" value="1"/>
</dbReference>
<dbReference type="SUPFAM" id="SSF53098">
    <property type="entry name" value="Ribonuclease H-like"/>
    <property type="match status" value="1"/>
</dbReference>
<evidence type="ECO:0000256" key="1">
    <source>
        <dbReference type="ARBA" id="ARBA00012493"/>
    </source>
</evidence>
<dbReference type="InterPro" id="IPR041588">
    <property type="entry name" value="Integrase_H2C2"/>
</dbReference>
<keyword evidence="11" id="KW-1185">Reference proteome</keyword>
<dbReference type="InterPro" id="IPR050951">
    <property type="entry name" value="Retrovirus_Pol_polyprotein"/>
</dbReference>
<evidence type="ECO:0000256" key="4">
    <source>
        <dbReference type="ARBA" id="ARBA00022722"/>
    </source>
</evidence>
<dbReference type="GO" id="GO:0004519">
    <property type="term" value="F:endonuclease activity"/>
    <property type="evidence" value="ECO:0007669"/>
    <property type="project" value="UniProtKB-KW"/>
</dbReference>
<keyword evidence="3" id="KW-0548">Nucleotidyltransferase</keyword>
<dbReference type="Pfam" id="PF00078">
    <property type="entry name" value="RVT_1"/>
    <property type="match status" value="1"/>
</dbReference>
<dbReference type="SUPFAM" id="SSF56672">
    <property type="entry name" value="DNA/RNA polymerases"/>
    <property type="match status" value="1"/>
</dbReference>
<feature type="domain" description="Integrase catalytic" evidence="9">
    <location>
        <begin position="732"/>
        <end position="901"/>
    </location>
</feature>
<evidence type="ECO:0000256" key="3">
    <source>
        <dbReference type="ARBA" id="ARBA00022695"/>
    </source>
</evidence>
<dbReference type="InterPro" id="IPR043128">
    <property type="entry name" value="Rev_trsase/Diguanyl_cyclase"/>
</dbReference>
<protein>
    <recommendedName>
        <fullName evidence="1">RNA-directed DNA polymerase</fullName>
        <ecNumber evidence="1">2.7.7.49</ecNumber>
    </recommendedName>
</protein>
<dbReference type="InterPro" id="IPR001584">
    <property type="entry name" value="Integrase_cat-core"/>
</dbReference>
<evidence type="ECO:0000259" key="8">
    <source>
        <dbReference type="PROSITE" id="PS50878"/>
    </source>
</evidence>
<dbReference type="GO" id="GO:0003676">
    <property type="term" value="F:nucleic acid binding"/>
    <property type="evidence" value="ECO:0007669"/>
    <property type="project" value="InterPro"/>
</dbReference>
<dbReference type="Gene3D" id="3.30.420.10">
    <property type="entry name" value="Ribonuclease H-like superfamily/Ribonuclease H"/>
    <property type="match status" value="1"/>
</dbReference>
<dbReference type="EnsemblMetazoa" id="CJA15513b.1">
    <property type="protein sequence ID" value="CJA15513b.1"/>
    <property type="gene ID" value="WBGene00134717"/>
</dbReference>
<evidence type="ECO:0000313" key="10">
    <source>
        <dbReference type="EnsemblMetazoa" id="CJA15513b.1"/>
    </source>
</evidence>
<evidence type="ECO:0000256" key="5">
    <source>
        <dbReference type="ARBA" id="ARBA00022759"/>
    </source>
</evidence>
<evidence type="ECO:0000256" key="7">
    <source>
        <dbReference type="ARBA" id="ARBA00022918"/>
    </source>
</evidence>
<reference evidence="11" key="1">
    <citation type="submission" date="2010-08" db="EMBL/GenBank/DDBJ databases">
        <authorList>
            <consortium name="Caenorhabditis japonica Sequencing Consortium"/>
            <person name="Wilson R.K."/>
        </authorList>
    </citation>
    <scope>NUCLEOTIDE SEQUENCE [LARGE SCALE GENOMIC DNA]</scope>
    <source>
        <strain evidence="11">DF5081</strain>
    </source>
</reference>
<dbReference type="PROSITE" id="PS50878">
    <property type="entry name" value="RT_POL"/>
    <property type="match status" value="1"/>
</dbReference>
<dbReference type="FunFam" id="3.30.70.270:FF:000020">
    <property type="entry name" value="Transposon Tf2-6 polyprotein-like Protein"/>
    <property type="match status" value="1"/>
</dbReference>
<dbReference type="Proteomes" id="UP000005237">
    <property type="component" value="Unassembled WGS sequence"/>
</dbReference>
<name>A0A8R1I4Q2_CAEJA</name>
<keyword evidence="4" id="KW-0540">Nuclease</keyword>
<dbReference type="Pfam" id="PF17917">
    <property type="entry name" value="RT_RNaseH"/>
    <property type="match status" value="1"/>
</dbReference>
<dbReference type="InterPro" id="IPR043502">
    <property type="entry name" value="DNA/RNA_pol_sf"/>
</dbReference>
<dbReference type="InterPro" id="IPR012337">
    <property type="entry name" value="RNaseH-like_sf"/>
</dbReference>
<evidence type="ECO:0000256" key="2">
    <source>
        <dbReference type="ARBA" id="ARBA00022679"/>
    </source>
</evidence>
<keyword evidence="6" id="KW-0378">Hydrolase</keyword>
<dbReference type="GO" id="GO:0042575">
    <property type="term" value="C:DNA polymerase complex"/>
    <property type="evidence" value="ECO:0007669"/>
    <property type="project" value="UniProtKB-ARBA"/>
</dbReference>
<evidence type="ECO:0000259" key="9">
    <source>
        <dbReference type="PROSITE" id="PS50994"/>
    </source>
</evidence>
<dbReference type="InterPro" id="IPR036397">
    <property type="entry name" value="RNaseH_sf"/>
</dbReference>
<dbReference type="PANTHER" id="PTHR37984">
    <property type="entry name" value="PROTEIN CBG26694"/>
    <property type="match status" value="1"/>
</dbReference>
<dbReference type="Gene3D" id="1.10.340.70">
    <property type="match status" value="1"/>
</dbReference>
<dbReference type="InterPro" id="IPR000477">
    <property type="entry name" value="RT_dom"/>
</dbReference>
<dbReference type="AlphaFoldDB" id="A0A8R1I4Q2"/>
<dbReference type="GO" id="GO:0003964">
    <property type="term" value="F:RNA-directed DNA polymerase activity"/>
    <property type="evidence" value="ECO:0007669"/>
    <property type="project" value="UniProtKB-KW"/>
</dbReference>
<evidence type="ECO:0000256" key="6">
    <source>
        <dbReference type="ARBA" id="ARBA00022801"/>
    </source>
</evidence>
<feature type="domain" description="Reverse transcriptase" evidence="8">
    <location>
        <begin position="173"/>
        <end position="352"/>
    </location>
</feature>
<dbReference type="GO" id="GO:0016787">
    <property type="term" value="F:hydrolase activity"/>
    <property type="evidence" value="ECO:0007669"/>
    <property type="project" value="UniProtKB-KW"/>
</dbReference>
<accession>A0A8R1I4Q2</accession>
<keyword evidence="7" id="KW-0695">RNA-directed DNA polymerase</keyword>
<proteinExistence type="predicted"/>
<dbReference type="CDD" id="cd09274">
    <property type="entry name" value="RNase_HI_RT_Ty3"/>
    <property type="match status" value="1"/>
</dbReference>
<dbReference type="GO" id="GO:0015074">
    <property type="term" value="P:DNA integration"/>
    <property type="evidence" value="ECO:0007669"/>
    <property type="project" value="InterPro"/>
</dbReference>
<dbReference type="EC" id="2.7.7.49" evidence="1"/>
<dbReference type="FunFam" id="3.10.20.370:FF:000001">
    <property type="entry name" value="Retrovirus-related Pol polyprotein from transposon 17.6-like protein"/>
    <property type="match status" value="1"/>
</dbReference>
<dbReference type="Gene3D" id="3.10.20.370">
    <property type="match status" value="1"/>
</dbReference>
<dbReference type="Gene3D" id="3.10.10.10">
    <property type="entry name" value="HIV Type 1 Reverse Transcriptase, subunit A, domain 1"/>
    <property type="match status" value="1"/>
</dbReference>
<dbReference type="InterPro" id="IPR041373">
    <property type="entry name" value="RT_RNaseH"/>
</dbReference>
<dbReference type="FunFam" id="3.30.420.10:FF:000032">
    <property type="entry name" value="Retrovirus-related Pol polyprotein from transposon 297-like Protein"/>
    <property type="match status" value="1"/>
</dbReference>